<comment type="caution">
    <text evidence="1">The sequence shown here is derived from an EMBL/GenBank/DDBJ whole genome shotgun (WGS) entry which is preliminary data.</text>
</comment>
<dbReference type="EMBL" id="VSSQ01115490">
    <property type="protein sequence ID" value="MPN50902.1"/>
    <property type="molecule type" value="Genomic_DNA"/>
</dbReference>
<protein>
    <submittedName>
        <fullName evidence="1">Uncharacterized protein</fullName>
    </submittedName>
</protein>
<reference evidence="1" key="1">
    <citation type="submission" date="2019-08" db="EMBL/GenBank/DDBJ databases">
        <authorList>
            <person name="Kucharzyk K."/>
            <person name="Murdoch R.W."/>
            <person name="Higgins S."/>
            <person name="Loffler F."/>
        </authorList>
    </citation>
    <scope>NUCLEOTIDE SEQUENCE</scope>
</reference>
<gene>
    <name evidence="1" type="ORF">SDC9_198542</name>
</gene>
<dbReference type="AlphaFoldDB" id="A0A645IJ78"/>
<name>A0A645IJ78_9ZZZZ</name>
<organism evidence="1">
    <name type="scientific">bioreactor metagenome</name>
    <dbReference type="NCBI Taxonomy" id="1076179"/>
    <lineage>
        <taxon>unclassified sequences</taxon>
        <taxon>metagenomes</taxon>
        <taxon>ecological metagenomes</taxon>
    </lineage>
</organism>
<sequence length="65" mass="6745">MTAACTSLTPAAQAVDLGGSEFTVQPPHAQAEGILRPHIQGVIGQQFEPTLRQVTDVANHAVLGP</sequence>
<accession>A0A645IJ78</accession>
<evidence type="ECO:0000313" key="1">
    <source>
        <dbReference type="EMBL" id="MPN50902.1"/>
    </source>
</evidence>
<proteinExistence type="predicted"/>